<evidence type="ECO:0000313" key="3">
    <source>
        <dbReference type="Proteomes" id="UP000182110"/>
    </source>
</evidence>
<feature type="region of interest" description="Disordered" evidence="1">
    <location>
        <begin position="31"/>
        <end position="76"/>
    </location>
</feature>
<feature type="compositionally biased region" description="Polar residues" evidence="1">
    <location>
        <begin position="37"/>
        <end position="48"/>
    </location>
</feature>
<accession>A0AAN2PH94</accession>
<dbReference type="NCBIfam" id="NF047410">
    <property type="entry name" value="CotG_ExsB_Nterm"/>
    <property type="match status" value="1"/>
</dbReference>
<proteinExistence type="predicted"/>
<gene>
    <name evidence="2" type="ORF">BN1180_01649</name>
</gene>
<sequence length="137" mass="16039">MSDIIRDIQNAVDRANSMGLSDFMFNDPHPIGRHSRTNNNKGCSSCSTKRCMGRNRSTRGTQRRTSSSTCRTQRRTSRNTHRGSCWKRSTSGTQRGSCWKRRSTCSRQRRTSRNRCSSNNCRWLCCNNFRNKRKWCF</sequence>
<dbReference type="Proteomes" id="UP000182110">
    <property type="component" value="Unassembled WGS sequence"/>
</dbReference>
<dbReference type="EMBL" id="CCXW01000001">
    <property type="protein sequence ID" value="CEG31505.1"/>
    <property type="molecule type" value="Genomic_DNA"/>
</dbReference>
<feature type="compositionally biased region" description="Low complexity" evidence="1">
    <location>
        <begin position="58"/>
        <end position="71"/>
    </location>
</feature>
<organism evidence="2 3">
    <name type="scientific">Peribacillus simplex</name>
    <dbReference type="NCBI Taxonomy" id="1478"/>
    <lineage>
        <taxon>Bacteria</taxon>
        <taxon>Bacillati</taxon>
        <taxon>Bacillota</taxon>
        <taxon>Bacilli</taxon>
        <taxon>Bacillales</taxon>
        <taxon>Bacillaceae</taxon>
        <taxon>Peribacillus</taxon>
    </lineage>
</organism>
<comment type="caution">
    <text evidence="2">The sequence shown here is derived from an EMBL/GenBank/DDBJ whole genome shotgun (WGS) entry which is preliminary data.</text>
</comment>
<evidence type="ECO:0000313" key="2">
    <source>
        <dbReference type="EMBL" id="CEG31505.1"/>
    </source>
</evidence>
<evidence type="ECO:0000256" key="1">
    <source>
        <dbReference type="SAM" id="MobiDB-lite"/>
    </source>
</evidence>
<keyword evidence="3" id="KW-1185">Reference proteome</keyword>
<dbReference type="AlphaFoldDB" id="A0AAN2PH94"/>
<protein>
    <submittedName>
        <fullName evidence="2">Uncharacterized protein</fullName>
    </submittedName>
</protein>
<name>A0AAN2PH94_9BACI</name>
<reference evidence="2 3" key="1">
    <citation type="journal article" date="2014" name="Genome Announc.">
        <title>Genome Sequence of Bacillus simplex Strain P558, Isolated from a Human Fecal Sample.</title>
        <authorList>
            <person name="Croce O."/>
            <person name="Hugon P."/>
            <person name="Lagier J.C."/>
            <person name="Bibi F."/>
            <person name="Robert C."/>
            <person name="Azhar E.I."/>
            <person name="Raoult D."/>
            <person name="Fournier P.E."/>
        </authorList>
    </citation>
    <scope>NUCLEOTIDE SEQUENCE [LARGE SCALE GENOMIC DNA]</scope>
    <source>
        <strain evidence="2 3">P558</strain>
    </source>
</reference>